<evidence type="ECO:0000313" key="2">
    <source>
        <dbReference type="WBParaSite" id="MBELARI_LOCUS5335"/>
    </source>
</evidence>
<dbReference type="AlphaFoldDB" id="A0AAF3FEV1"/>
<evidence type="ECO:0000313" key="1">
    <source>
        <dbReference type="Proteomes" id="UP000887575"/>
    </source>
</evidence>
<dbReference type="Proteomes" id="UP000887575">
    <property type="component" value="Unassembled WGS sequence"/>
</dbReference>
<reference evidence="2" key="1">
    <citation type="submission" date="2024-02" db="UniProtKB">
        <authorList>
            <consortium name="WormBaseParasite"/>
        </authorList>
    </citation>
    <scope>IDENTIFICATION</scope>
</reference>
<dbReference type="WBParaSite" id="MBELARI_LOCUS5335">
    <property type="protein sequence ID" value="MBELARI_LOCUS5335"/>
    <property type="gene ID" value="MBELARI_LOCUS5335"/>
</dbReference>
<name>A0AAF3FEV1_9BILA</name>
<proteinExistence type="predicted"/>
<accession>A0AAF3FEV1</accession>
<protein>
    <submittedName>
        <fullName evidence="2">Uncharacterized protein</fullName>
    </submittedName>
</protein>
<organism evidence="1 2">
    <name type="scientific">Mesorhabditis belari</name>
    <dbReference type="NCBI Taxonomy" id="2138241"/>
    <lineage>
        <taxon>Eukaryota</taxon>
        <taxon>Metazoa</taxon>
        <taxon>Ecdysozoa</taxon>
        <taxon>Nematoda</taxon>
        <taxon>Chromadorea</taxon>
        <taxon>Rhabditida</taxon>
        <taxon>Rhabditina</taxon>
        <taxon>Rhabditomorpha</taxon>
        <taxon>Rhabditoidea</taxon>
        <taxon>Rhabditidae</taxon>
        <taxon>Mesorhabditinae</taxon>
        <taxon>Mesorhabditis</taxon>
    </lineage>
</organism>
<sequence length="81" mass="9766">MSMFMEMIARKGPFLGSDTKEISENFHETFKSLGKKFYAVRSFAIRQPFDEHRDFIFLLDENYEENSNARQVRLEMIWLYS</sequence>
<keyword evidence="1" id="KW-1185">Reference proteome</keyword>